<evidence type="ECO:0000313" key="1">
    <source>
        <dbReference type="EMBL" id="RQO92813.1"/>
    </source>
</evidence>
<dbReference type="Proteomes" id="UP000006729">
    <property type="component" value="Chromosome 7"/>
</dbReference>
<evidence type="ECO:0000313" key="2">
    <source>
        <dbReference type="Proteomes" id="UP000006729"/>
    </source>
</evidence>
<organism evidence="1 2">
    <name type="scientific">Populus trichocarpa</name>
    <name type="common">Western balsam poplar</name>
    <name type="synonym">Populus balsamifera subsp. trichocarpa</name>
    <dbReference type="NCBI Taxonomy" id="3694"/>
    <lineage>
        <taxon>Eukaryota</taxon>
        <taxon>Viridiplantae</taxon>
        <taxon>Streptophyta</taxon>
        <taxon>Embryophyta</taxon>
        <taxon>Tracheophyta</taxon>
        <taxon>Spermatophyta</taxon>
        <taxon>Magnoliopsida</taxon>
        <taxon>eudicotyledons</taxon>
        <taxon>Gunneridae</taxon>
        <taxon>Pentapetalae</taxon>
        <taxon>rosids</taxon>
        <taxon>fabids</taxon>
        <taxon>Malpighiales</taxon>
        <taxon>Salicaceae</taxon>
        <taxon>Saliceae</taxon>
        <taxon>Populus</taxon>
    </lineage>
</organism>
<dbReference type="InParanoid" id="A0A3N7F7A3"/>
<dbReference type="AlphaFoldDB" id="A0A3N7F7A3"/>
<gene>
    <name evidence="1" type="ORF">POPTR_007G103550</name>
</gene>
<sequence length="80" mass="9445">MKPMDFITWCNRGIMRATKERKAETVAIARARQGRLSRNSMTKQLHNSRHPTFLKNKTHVAHGFYYTVLQRDKRANKEKS</sequence>
<name>A0A3N7F7A3_POPTR</name>
<accession>A0A3N7F7A3</accession>
<dbReference type="EMBL" id="CM009296">
    <property type="protein sequence ID" value="RQO92813.1"/>
    <property type="molecule type" value="Genomic_DNA"/>
</dbReference>
<protein>
    <submittedName>
        <fullName evidence="1">Uncharacterized protein</fullName>
    </submittedName>
</protein>
<reference evidence="1 2" key="1">
    <citation type="journal article" date="2006" name="Science">
        <title>The genome of black cottonwood, Populus trichocarpa (Torr. &amp; Gray).</title>
        <authorList>
            <person name="Tuskan G.A."/>
            <person name="Difazio S."/>
            <person name="Jansson S."/>
            <person name="Bohlmann J."/>
            <person name="Grigoriev I."/>
            <person name="Hellsten U."/>
            <person name="Putnam N."/>
            <person name="Ralph S."/>
            <person name="Rombauts S."/>
            <person name="Salamov A."/>
            <person name="Schein J."/>
            <person name="Sterck L."/>
            <person name="Aerts A."/>
            <person name="Bhalerao R.R."/>
            <person name="Bhalerao R.P."/>
            <person name="Blaudez D."/>
            <person name="Boerjan W."/>
            <person name="Brun A."/>
            <person name="Brunner A."/>
            <person name="Busov V."/>
            <person name="Campbell M."/>
            <person name="Carlson J."/>
            <person name="Chalot M."/>
            <person name="Chapman J."/>
            <person name="Chen G.L."/>
            <person name="Cooper D."/>
            <person name="Coutinho P.M."/>
            <person name="Couturier J."/>
            <person name="Covert S."/>
            <person name="Cronk Q."/>
            <person name="Cunningham R."/>
            <person name="Davis J."/>
            <person name="Degroeve S."/>
            <person name="Dejardin A."/>
            <person name="Depamphilis C."/>
            <person name="Detter J."/>
            <person name="Dirks B."/>
            <person name="Dubchak I."/>
            <person name="Duplessis S."/>
            <person name="Ehlting J."/>
            <person name="Ellis B."/>
            <person name="Gendler K."/>
            <person name="Goodstein D."/>
            <person name="Gribskov M."/>
            <person name="Grimwood J."/>
            <person name="Groover A."/>
            <person name="Gunter L."/>
            <person name="Hamberger B."/>
            <person name="Heinze B."/>
            <person name="Helariutta Y."/>
            <person name="Henrissat B."/>
            <person name="Holligan D."/>
            <person name="Holt R."/>
            <person name="Huang W."/>
            <person name="Islam-Faridi N."/>
            <person name="Jones S."/>
            <person name="Jones-Rhoades M."/>
            <person name="Jorgensen R."/>
            <person name="Joshi C."/>
            <person name="Kangasjarvi J."/>
            <person name="Karlsson J."/>
            <person name="Kelleher C."/>
            <person name="Kirkpatrick R."/>
            <person name="Kirst M."/>
            <person name="Kohler A."/>
            <person name="Kalluri U."/>
            <person name="Larimer F."/>
            <person name="Leebens-Mack J."/>
            <person name="Leple J.C."/>
            <person name="Locascio P."/>
            <person name="Lou Y."/>
            <person name="Lucas S."/>
            <person name="Martin F."/>
            <person name="Montanini B."/>
            <person name="Napoli C."/>
            <person name="Nelson D.R."/>
            <person name="Nelson C."/>
            <person name="Nieminen K."/>
            <person name="Nilsson O."/>
            <person name="Pereda V."/>
            <person name="Peter G."/>
            <person name="Philippe R."/>
            <person name="Pilate G."/>
            <person name="Poliakov A."/>
            <person name="Razumovskaya J."/>
            <person name="Richardson P."/>
            <person name="Rinaldi C."/>
            <person name="Ritland K."/>
            <person name="Rouze P."/>
            <person name="Ryaboy D."/>
            <person name="Schmutz J."/>
            <person name="Schrader J."/>
            <person name="Segerman B."/>
            <person name="Shin H."/>
            <person name="Siddiqui A."/>
            <person name="Sterky F."/>
            <person name="Terry A."/>
            <person name="Tsai C.J."/>
            <person name="Uberbacher E."/>
            <person name="Unneberg P."/>
            <person name="Vahala J."/>
            <person name="Wall K."/>
            <person name="Wessler S."/>
            <person name="Yang G."/>
            <person name="Yin T."/>
            <person name="Douglas C."/>
            <person name="Marra M."/>
            <person name="Sandberg G."/>
            <person name="Van de Peer Y."/>
            <person name="Rokhsar D."/>
        </authorList>
    </citation>
    <scope>NUCLEOTIDE SEQUENCE [LARGE SCALE GENOMIC DNA]</scope>
    <source>
        <strain evidence="2">cv. Nisqually</strain>
    </source>
</reference>
<proteinExistence type="predicted"/>
<keyword evidence="2" id="KW-1185">Reference proteome</keyword>